<sequence length="69" mass="7949">MIVFTVLVLIVGALWAFSTMIYNDNINQRFESYKPLMFKVEDFEGLKCTNYKFSSYLSAKSNRVAPLGK</sequence>
<organism evidence="1 2">
    <name type="scientific">Streptococcus suis</name>
    <dbReference type="NCBI Taxonomy" id="1307"/>
    <lineage>
        <taxon>Bacteria</taxon>
        <taxon>Bacillati</taxon>
        <taxon>Bacillota</taxon>
        <taxon>Bacilli</taxon>
        <taxon>Lactobacillales</taxon>
        <taxon>Streptococcaceae</taxon>
        <taxon>Streptococcus</taxon>
    </lineage>
</organism>
<evidence type="ECO:0000313" key="2">
    <source>
        <dbReference type="Proteomes" id="UP000072794"/>
    </source>
</evidence>
<gene>
    <name evidence="1" type="ORF">ERS132414_00110</name>
</gene>
<dbReference type="AlphaFoldDB" id="A0A123SU69"/>
<proteinExistence type="predicted"/>
<reference evidence="1 2" key="1">
    <citation type="submission" date="2016-02" db="EMBL/GenBank/DDBJ databases">
        <authorList>
            <consortium name="Pathogen Informatics"/>
        </authorList>
    </citation>
    <scope>NUCLEOTIDE SEQUENCE [LARGE SCALE GENOMIC DNA]</scope>
    <source>
        <strain evidence="1 2">LSS52</strain>
    </source>
</reference>
<evidence type="ECO:0000313" key="1">
    <source>
        <dbReference type="EMBL" id="CYU56147.1"/>
    </source>
</evidence>
<dbReference type="Proteomes" id="UP000072794">
    <property type="component" value="Unassembled WGS sequence"/>
</dbReference>
<protein>
    <submittedName>
        <fullName evidence="1">Uncharacterized protein</fullName>
    </submittedName>
</protein>
<accession>A0A123SU69</accession>
<dbReference type="EMBL" id="FIHA01000002">
    <property type="protein sequence ID" value="CYU56147.1"/>
    <property type="molecule type" value="Genomic_DNA"/>
</dbReference>
<name>A0A123SU69_STRSU</name>